<evidence type="ECO:0000313" key="1">
    <source>
        <dbReference type="EMBL" id="KJV74961.1"/>
    </source>
</evidence>
<dbReference type="AlphaFoldDB" id="A0A0F3P4X9"/>
<proteinExistence type="predicted"/>
<dbReference type="EMBL" id="LAOA01000043">
    <property type="protein sequence ID" value="KJV74961.1"/>
    <property type="molecule type" value="Genomic_DNA"/>
</dbReference>
<name>A0A0F3P4X9_ORITS</name>
<organism evidence="1 2">
    <name type="scientific">Orientia tsutsugamushi str. TA716</name>
    <dbReference type="NCBI Taxonomy" id="1359175"/>
    <lineage>
        <taxon>Bacteria</taxon>
        <taxon>Pseudomonadati</taxon>
        <taxon>Pseudomonadota</taxon>
        <taxon>Alphaproteobacteria</taxon>
        <taxon>Rickettsiales</taxon>
        <taxon>Rickettsiaceae</taxon>
        <taxon>Rickettsieae</taxon>
        <taxon>Orientia</taxon>
    </lineage>
</organism>
<gene>
    <name evidence="1" type="ORF">OTSTA716_1152</name>
</gene>
<evidence type="ECO:0000313" key="2">
    <source>
        <dbReference type="Proteomes" id="UP000033671"/>
    </source>
</evidence>
<reference evidence="1 2" key="1">
    <citation type="submission" date="2015-01" db="EMBL/GenBank/DDBJ databases">
        <title>Genome Sequencing of Rickettsiales.</title>
        <authorList>
            <person name="Daugherty S.C."/>
            <person name="Su Q."/>
            <person name="Abolude K."/>
            <person name="Beier-Sexton M."/>
            <person name="Carlyon J.A."/>
            <person name="Carter R."/>
            <person name="Day N.P."/>
            <person name="Dumler S.J."/>
            <person name="Dyachenko V."/>
            <person name="Godinez A."/>
            <person name="Kurtti T.J."/>
            <person name="Lichay M."/>
            <person name="Mullins K.E."/>
            <person name="Ott S."/>
            <person name="Pappas-Brown V."/>
            <person name="Paris D.H."/>
            <person name="Patel P."/>
            <person name="Richards A.L."/>
            <person name="Sadzewicz L."/>
            <person name="Sears K."/>
            <person name="Seidman D."/>
            <person name="Sengamalay N."/>
            <person name="Stenos J."/>
            <person name="Tallon L.J."/>
            <person name="Vincent G."/>
            <person name="Fraser C.M."/>
            <person name="Munderloh U."/>
            <person name="Dunning-Hotopp J.C."/>
        </authorList>
    </citation>
    <scope>NUCLEOTIDE SEQUENCE [LARGE SCALE GENOMIC DNA]</scope>
    <source>
        <strain evidence="1 2">TA716</strain>
    </source>
</reference>
<accession>A0A0F3P4X9</accession>
<sequence>MPEIKLNLRENLLRLFRYLSAIILIYLNQFRKKSNIIYLEQKLLYRTLKYYHCINSEQRKAIIKQLLLAQGQLEIKEDLNSIEKKDFDLVNTALDFYICDIMGRFKDVLEPDV</sequence>
<comment type="caution">
    <text evidence="1">The sequence shown here is derived from an EMBL/GenBank/DDBJ whole genome shotgun (WGS) entry which is preliminary data.</text>
</comment>
<protein>
    <submittedName>
        <fullName evidence="1">Uncharacterized protein</fullName>
    </submittedName>
</protein>
<dbReference type="Proteomes" id="UP000033671">
    <property type="component" value="Unassembled WGS sequence"/>
</dbReference>
<dbReference type="PATRIC" id="fig|1359175.3.peg.2105"/>